<sequence>MKDSPESQLTESMQVPGKVSSWRAFAAWEMEYMIRER</sequence>
<reference evidence="1" key="1">
    <citation type="submission" date="2023-03" db="EMBL/GenBank/DDBJ databases">
        <authorList>
            <person name="Steffen K."/>
            <person name="Cardenas P."/>
        </authorList>
    </citation>
    <scope>NUCLEOTIDE SEQUENCE</scope>
</reference>
<evidence type="ECO:0000313" key="1">
    <source>
        <dbReference type="EMBL" id="CAI8042588.1"/>
    </source>
</evidence>
<accession>A0AA35T7U7</accession>
<dbReference type="EMBL" id="CASHTH010003272">
    <property type="protein sequence ID" value="CAI8042588.1"/>
    <property type="molecule type" value="Genomic_DNA"/>
</dbReference>
<name>A0AA35T7U7_GEOBA</name>
<proteinExistence type="predicted"/>
<dbReference type="Proteomes" id="UP001174909">
    <property type="component" value="Unassembled WGS sequence"/>
</dbReference>
<protein>
    <submittedName>
        <fullName evidence="1">Uncharacterized protein</fullName>
    </submittedName>
</protein>
<gene>
    <name evidence="1" type="ORF">GBAR_LOCUS23613</name>
</gene>
<keyword evidence="2" id="KW-1185">Reference proteome</keyword>
<comment type="caution">
    <text evidence="1">The sequence shown here is derived from an EMBL/GenBank/DDBJ whole genome shotgun (WGS) entry which is preliminary data.</text>
</comment>
<dbReference type="AlphaFoldDB" id="A0AA35T7U7"/>
<organism evidence="1 2">
    <name type="scientific">Geodia barretti</name>
    <name type="common">Barrett's horny sponge</name>
    <dbReference type="NCBI Taxonomy" id="519541"/>
    <lineage>
        <taxon>Eukaryota</taxon>
        <taxon>Metazoa</taxon>
        <taxon>Porifera</taxon>
        <taxon>Demospongiae</taxon>
        <taxon>Heteroscleromorpha</taxon>
        <taxon>Tetractinellida</taxon>
        <taxon>Astrophorina</taxon>
        <taxon>Geodiidae</taxon>
        <taxon>Geodia</taxon>
    </lineage>
</organism>
<evidence type="ECO:0000313" key="2">
    <source>
        <dbReference type="Proteomes" id="UP001174909"/>
    </source>
</evidence>